<evidence type="ECO:0000313" key="2">
    <source>
        <dbReference type="EMBL" id="MQS98679.1"/>
    </source>
</evidence>
<organism evidence="2 3">
    <name type="scientific">Streptomyces jumonjinensis</name>
    <dbReference type="NCBI Taxonomy" id="1945"/>
    <lineage>
        <taxon>Bacteria</taxon>
        <taxon>Bacillati</taxon>
        <taxon>Actinomycetota</taxon>
        <taxon>Actinomycetes</taxon>
        <taxon>Kitasatosporales</taxon>
        <taxon>Streptomycetaceae</taxon>
        <taxon>Streptomyces</taxon>
    </lineage>
</organism>
<dbReference type="Gene3D" id="1.10.1200.10">
    <property type="entry name" value="ACP-like"/>
    <property type="match status" value="1"/>
</dbReference>
<protein>
    <submittedName>
        <fullName evidence="2">Acyl carrier protein</fullName>
    </submittedName>
</protein>
<evidence type="ECO:0000259" key="1">
    <source>
        <dbReference type="PROSITE" id="PS50075"/>
    </source>
</evidence>
<dbReference type="PROSITE" id="PS50075">
    <property type="entry name" value="CARRIER"/>
    <property type="match status" value="1"/>
</dbReference>
<accession>A0A646K9D1</accession>
<gene>
    <name evidence="2" type="ORF">FF041_00220</name>
</gene>
<dbReference type="Proteomes" id="UP000419138">
    <property type="component" value="Unassembled WGS sequence"/>
</dbReference>
<comment type="caution">
    <text evidence="2">The sequence shown here is derived from an EMBL/GenBank/DDBJ whole genome shotgun (WGS) entry which is preliminary data.</text>
</comment>
<dbReference type="SUPFAM" id="SSF47336">
    <property type="entry name" value="ACP-like"/>
    <property type="match status" value="1"/>
</dbReference>
<dbReference type="InterPro" id="IPR009081">
    <property type="entry name" value="PP-bd_ACP"/>
</dbReference>
<keyword evidence="3" id="KW-1185">Reference proteome</keyword>
<dbReference type="Pfam" id="PF00550">
    <property type="entry name" value="PP-binding"/>
    <property type="match status" value="1"/>
</dbReference>
<name>A0A646K9D1_STRJU</name>
<proteinExistence type="predicted"/>
<reference evidence="2 3" key="1">
    <citation type="submission" date="2019-05" db="EMBL/GenBank/DDBJ databases">
        <title>Comparative genomics and metabolomics analyses of clavulanic acid producing Streptomyces species provides insight into specialized metabolism and evolution of beta-lactam biosynthetic gene clusters.</title>
        <authorList>
            <person name="Moore M.A."/>
            <person name="Cruz-Morales P."/>
            <person name="Barona Gomez F."/>
            <person name="Kapil T."/>
        </authorList>
    </citation>
    <scope>NUCLEOTIDE SEQUENCE [LARGE SCALE GENOMIC DNA]</scope>
    <source>
        <strain evidence="2 3">NRRL 5741</strain>
    </source>
</reference>
<feature type="domain" description="Carrier" evidence="1">
    <location>
        <begin position="1"/>
        <end position="77"/>
    </location>
</feature>
<dbReference type="AlphaFoldDB" id="A0A646K9D1"/>
<sequence length="84" mass="9053">MTADALKEQLVTLLTDTLDVKGDVTPETPFTELELDSLVLLEFSVLLGQHYSVEIPEEDLLDAGDVAAVASLVLARQDSATPRV</sequence>
<dbReference type="EMBL" id="VCLA01000002">
    <property type="protein sequence ID" value="MQS98679.1"/>
    <property type="molecule type" value="Genomic_DNA"/>
</dbReference>
<dbReference type="RefSeq" id="WP_153520462.1">
    <property type="nucleotide sequence ID" value="NZ_JBEPDZ010000013.1"/>
</dbReference>
<dbReference type="InterPro" id="IPR036736">
    <property type="entry name" value="ACP-like_sf"/>
</dbReference>
<evidence type="ECO:0000313" key="3">
    <source>
        <dbReference type="Proteomes" id="UP000419138"/>
    </source>
</evidence>